<proteinExistence type="predicted"/>
<dbReference type="AlphaFoldDB" id="A0AAJ4W9I6"/>
<organism evidence="1 2">
    <name type="scientific">Pragia fontium DSM 5563 = ATCC 49100</name>
    <dbReference type="NCBI Taxonomy" id="1122977"/>
    <lineage>
        <taxon>Bacteria</taxon>
        <taxon>Pseudomonadati</taxon>
        <taxon>Pseudomonadota</taxon>
        <taxon>Gammaproteobacteria</taxon>
        <taxon>Enterobacterales</taxon>
        <taxon>Budviciaceae</taxon>
        <taxon>Pragia</taxon>
    </lineage>
</organism>
<name>A0AAJ4W9I6_9GAMM</name>
<dbReference type="EMBL" id="FOLW01000002">
    <property type="protein sequence ID" value="SFC50076.1"/>
    <property type="molecule type" value="Genomic_DNA"/>
</dbReference>
<sequence>MADFPRIKLPVWMNRGEPLKLANAACKFWLIARDWLNWPLKQIDAETCHESLLNVIAYGRDINRFSGEPIALFRKRVKYAFINAKDSGSVAGFAEIFKRLGIGEITQLERQPAYEWDVIIIRVTDSQIAENNTLMMSLIRQYGRTCRRYIFEVINNKTMSLCGGMFGGETAFYHAKSNVVTGHIKTLTKVAPSTKKTQVTYSASLGDKK</sequence>
<protein>
    <recommendedName>
        <fullName evidence="3">Phage tail protein</fullName>
    </recommendedName>
</protein>
<dbReference type="Proteomes" id="UP000226420">
    <property type="component" value="Unassembled WGS sequence"/>
</dbReference>
<dbReference type="RefSeq" id="WP_074821445.1">
    <property type="nucleotide sequence ID" value="NZ_FOLW01000002.1"/>
</dbReference>
<evidence type="ECO:0008006" key="3">
    <source>
        <dbReference type="Google" id="ProtNLM"/>
    </source>
</evidence>
<evidence type="ECO:0000313" key="2">
    <source>
        <dbReference type="Proteomes" id="UP000226420"/>
    </source>
</evidence>
<gene>
    <name evidence="1" type="ORF">SAMN02745723_102518</name>
</gene>
<evidence type="ECO:0000313" key="1">
    <source>
        <dbReference type="EMBL" id="SFC50076.1"/>
    </source>
</evidence>
<accession>A0AAJ4W9I6</accession>
<comment type="caution">
    <text evidence="1">The sequence shown here is derived from an EMBL/GenBank/DDBJ whole genome shotgun (WGS) entry which is preliminary data.</text>
</comment>
<reference evidence="1 2" key="1">
    <citation type="submission" date="2016-10" db="EMBL/GenBank/DDBJ databases">
        <authorList>
            <person name="Varghese N."/>
            <person name="Submissions S."/>
        </authorList>
    </citation>
    <scope>NUCLEOTIDE SEQUENCE [LARGE SCALE GENOMIC DNA]</scope>
    <source>
        <strain evidence="1 2">DSM 5563</strain>
    </source>
</reference>